<feature type="compositionally biased region" description="Polar residues" evidence="1">
    <location>
        <begin position="245"/>
        <end position="261"/>
    </location>
</feature>
<feature type="compositionally biased region" description="Low complexity" evidence="1">
    <location>
        <begin position="296"/>
        <end position="318"/>
    </location>
</feature>
<organism evidence="2 3">
    <name type="scientific">Mixia osmundae (strain CBS 9802 / IAM 14324 / JCM 22182 / KY 12970)</name>
    <dbReference type="NCBI Taxonomy" id="764103"/>
    <lineage>
        <taxon>Eukaryota</taxon>
        <taxon>Fungi</taxon>
        <taxon>Dikarya</taxon>
        <taxon>Basidiomycota</taxon>
        <taxon>Pucciniomycotina</taxon>
        <taxon>Mixiomycetes</taxon>
        <taxon>Mixiales</taxon>
        <taxon>Mixiaceae</taxon>
        <taxon>Mixia</taxon>
    </lineage>
</organism>
<comment type="caution">
    <text evidence="2">The sequence shown here is derived from an EMBL/GenBank/DDBJ whole genome shotgun (WGS) entry which is preliminary data.</text>
</comment>
<sequence>MTEVDKERWFVCTHRLPSSTVLPTNDHVVSILLQAAELLPQKKLQFEQQFVDRPEPGTQLLIFLRDGHLPPDGIRYAPSYVVTRTPPTGMASENLPMETRDELRFGNADLEVVTTHSGFLPPITPDRPVDPSECDLSRYRVRYRLTRGGMPQLCVVYYGRDPSRMANALTGQIPPECRIPPNQGWERQPMRRYPLPGMDMPQGSTHTAPPPMAHSQTQQRDQHAQQMMMAAAAKAAPQNGASAQQSPAVPTSTVSQGPTYSQPSAQALAAQQQAQQQAQQMRYAHQQELQRREMAQRQQQEQQQQQKEMAQRQQQEVLQQRQMQEHLLAQRNAAMQQAQQMSGMQTGHANPMPMQAAMTPQQAALMAAQARSGPAMNRSTPQQSARVPPSVQQTQQIAAYREQQQRQAAQRAPLQQAQASQAETPDLQGDARDLWTERQLALLRLQRNQAMINPIFDAHSTQQLLLHQAALMGALPPNAAHAPAEELLDEKHKLKAGPMPLDDYNTLRTQSKANLAEKLEKLRSECDVLTQTHAARMASLRSQPGTV</sequence>
<evidence type="ECO:0000313" key="3">
    <source>
        <dbReference type="Proteomes" id="UP000009131"/>
    </source>
</evidence>
<dbReference type="OMA" id="KRWRITN"/>
<gene>
    <name evidence="2" type="primary">Mo01453</name>
    <name evidence="2" type="ORF">E5Q_01453</name>
</gene>
<dbReference type="AlphaFoldDB" id="G7DWB1"/>
<evidence type="ECO:0000256" key="1">
    <source>
        <dbReference type="SAM" id="MobiDB-lite"/>
    </source>
</evidence>
<dbReference type="RefSeq" id="XP_014565069.1">
    <property type="nucleotide sequence ID" value="XM_014709583.1"/>
</dbReference>
<keyword evidence="3" id="KW-1185">Reference proteome</keyword>
<reference evidence="2 3" key="2">
    <citation type="journal article" date="2012" name="Open Biol.">
        <title>Characteristics of nucleosomes and linker DNA regions on the genome of the basidiomycete Mixia osmundae revealed by mono- and dinucleosome mapping.</title>
        <authorList>
            <person name="Nishida H."/>
            <person name="Kondo S."/>
            <person name="Matsumoto T."/>
            <person name="Suzuki Y."/>
            <person name="Yoshikawa H."/>
            <person name="Taylor T.D."/>
            <person name="Sugiyama J."/>
        </authorList>
    </citation>
    <scope>NUCLEOTIDE SEQUENCE [LARGE SCALE GENOMIC DNA]</scope>
    <source>
        <strain evidence="3">CBS 9802 / IAM 14324 / JCM 22182 / KY 12970</strain>
    </source>
</reference>
<dbReference type="InParanoid" id="G7DWB1"/>
<dbReference type="STRING" id="764103.G7DWB1"/>
<dbReference type="Proteomes" id="UP000009131">
    <property type="component" value="Unassembled WGS sequence"/>
</dbReference>
<proteinExistence type="predicted"/>
<feature type="compositionally biased region" description="Low complexity" evidence="1">
    <location>
        <begin position="262"/>
        <end position="287"/>
    </location>
</feature>
<reference evidence="2 3" key="1">
    <citation type="journal article" date="2011" name="J. Gen. Appl. Microbiol.">
        <title>Draft genome sequencing of the enigmatic basidiomycete Mixia osmundae.</title>
        <authorList>
            <person name="Nishida H."/>
            <person name="Nagatsuka Y."/>
            <person name="Sugiyama J."/>
        </authorList>
    </citation>
    <scope>NUCLEOTIDE SEQUENCE [LARGE SCALE GENOMIC DNA]</scope>
    <source>
        <strain evidence="3">CBS 9802 / IAM 14324 / JCM 22182 / KY 12970</strain>
    </source>
</reference>
<dbReference type="eggNOG" id="ENOG502RDNI">
    <property type="taxonomic scope" value="Eukaryota"/>
</dbReference>
<evidence type="ECO:0000313" key="2">
    <source>
        <dbReference type="EMBL" id="GAA94799.1"/>
    </source>
</evidence>
<feature type="region of interest" description="Disordered" evidence="1">
    <location>
        <begin position="171"/>
        <end position="318"/>
    </location>
</feature>
<name>G7DWB1_MIXOS</name>
<feature type="compositionally biased region" description="Low complexity" evidence="1">
    <location>
        <begin position="216"/>
        <end position="244"/>
    </location>
</feature>
<protein>
    <submittedName>
        <fullName evidence="2">Uncharacterized protein</fullName>
    </submittedName>
</protein>
<feature type="compositionally biased region" description="Low complexity" evidence="1">
    <location>
        <begin position="392"/>
        <end position="422"/>
    </location>
</feature>
<dbReference type="HOGENOM" id="CLU_497893_0_0_1"/>
<dbReference type="OrthoDB" id="5321006at2759"/>
<feature type="region of interest" description="Disordered" evidence="1">
    <location>
        <begin position="370"/>
        <end position="428"/>
    </location>
</feature>
<accession>G7DWB1</accession>
<feature type="region of interest" description="Disordered" evidence="1">
    <location>
        <begin position="331"/>
        <end position="350"/>
    </location>
</feature>
<dbReference type="EMBL" id="BABT02000047">
    <property type="protein sequence ID" value="GAA94799.1"/>
    <property type="molecule type" value="Genomic_DNA"/>
</dbReference>